<dbReference type="PANTHER" id="PTHR41263:SF1">
    <property type="entry name" value="ASPARTYL-PHOSPHATE PHOSPHATASE YISI"/>
    <property type="match status" value="1"/>
</dbReference>
<dbReference type="InterPro" id="IPR018540">
    <property type="entry name" value="Spo0E-like"/>
</dbReference>
<dbReference type="SUPFAM" id="SSF140500">
    <property type="entry name" value="BAS1536-like"/>
    <property type="match status" value="1"/>
</dbReference>
<dbReference type="Proteomes" id="UP000266016">
    <property type="component" value="Unassembled WGS sequence"/>
</dbReference>
<keyword evidence="2" id="KW-1185">Reference proteome</keyword>
<dbReference type="InterPro" id="IPR036638">
    <property type="entry name" value="HLH_DNA-bd_sf"/>
</dbReference>
<dbReference type="GO" id="GO:0043937">
    <property type="term" value="P:regulation of sporulation"/>
    <property type="evidence" value="ECO:0007669"/>
    <property type="project" value="InterPro"/>
</dbReference>
<dbReference type="EMBL" id="QWVS01000013">
    <property type="protein sequence ID" value="RID86930.1"/>
    <property type="molecule type" value="Genomic_DNA"/>
</dbReference>
<gene>
    <name evidence="1" type="ORF">D1953_06315</name>
</gene>
<dbReference type="Pfam" id="PF09388">
    <property type="entry name" value="SpoOE-like"/>
    <property type="match status" value="1"/>
</dbReference>
<evidence type="ECO:0000313" key="2">
    <source>
        <dbReference type="Proteomes" id="UP000266016"/>
    </source>
</evidence>
<dbReference type="Gene3D" id="4.10.280.10">
    <property type="entry name" value="Helix-loop-helix DNA-binding domain"/>
    <property type="match status" value="1"/>
</dbReference>
<evidence type="ECO:0000313" key="1">
    <source>
        <dbReference type="EMBL" id="RID86930.1"/>
    </source>
</evidence>
<dbReference type="PANTHER" id="PTHR41263">
    <property type="entry name" value="ASPARTYL-PHOSPHATE PHOSPHATASE YISI"/>
    <property type="match status" value="1"/>
</dbReference>
<dbReference type="AlphaFoldDB" id="A0A398BH00"/>
<dbReference type="InterPro" id="IPR037208">
    <property type="entry name" value="Spo0E-like_sf"/>
</dbReference>
<sequence>MNTKTLSLKHLETSISYLRTHMITIGISKGLTHSDTIKYSQKLDILLNEYQKIKSS</sequence>
<organism evidence="1 2">
    <name type="scientific">Peribacillus asahii</name>
    <dbReference type="NCBI Taxonomy" id="228899"/>
    <lineage>
        <taxon>Bacteria</taxon>
        <taxon>Bacillati</taxon>
        <taxon>Bacillota</taxon>
        <taxon>Bacilli</taxon>
        <taxon>Bacillales</taxon>
        <taxon>Bacillaceae</taxon>
        <taxon>Peribacillus</taxon>
    </lineage>
</organism>
<dbReference type="RefSeq" id="WP_119116325.1">
    <property type="nucleotide sequence ID" value="NZ_QWVS01000013.1"/>
</dbReference>
<accession>A0A398BH00</accession>
<protein>
    <submittedName>
        <fullName evidence="1">Aspartyl-phosphate phosphatase Spo0E family protein</fullName>
    </submittedName>
</protein>
<proteinExistence type="predicted"/>
<comment type="caution">
    <text evidence="1">The sequence shown here is derived from an EMBL/GenBank/DDBJ whole genome shotgun (WGS) entry which is preliminary data.</text>
</comment>
<dbReference type="GO" id="GO:0046983">
    <property type="term" value="F:protein dimerization activity"/>
    <property type="evidence" value="ECO:0007669"/>
    <property type="project" value="InterPro"/>
</dbReference>
<name>A0A398BH00_9BACI</name>
<reference evidence="1 2" key="1">
    <citation type="submission" date="2018-08" db="EMBL/GenBank/DDBJ databases">
        <title>Bacillus jemisoniae sp. nov., Bacillus chryseoplanitiae sp. nov., Bacillus resnikiae sp. nov., and Bacillus frankliniae sp. nov., isolated from Viking spacecraft and associated surfaces.</title>
        <authorList>
            <person name="Seuylemezian A."/>
            <person name="Vaishampayan P."/>
        </authorList>
    </citation>
    <scope>NUCLEOTIDE SEQUENCE [LARGE SCALE GENOMIC DNA]</scope>
    <source>
        <strain evidence="1 2">MA001</strain>
    </source>
</reference>
<dbReference type="InterPro" id="IPR053028">
    <property type="entry name" value="Spo0E-like_phosphatase"/>
</dbReference>